<dbReference type="PANTHER" id="PTHR24148:SF82">
    <property type="entry name" value="HETEROKARYON INCOMPATIBILITY DOMAIN-CONTAINING PROTEIN"/>
    <property type="match status" value="1"/>
</dbReference>
<dbReference type="Pfam" id="PF06985">
    <property type="entry name" value="HET"/>
    <property type="match status" value="1"/>
</dbReference>
<evidence type="ECO:0000256" key="1">
    <source>
        <dbReference type="SAM" id="MobiDB-lite"/>
    </source>
</evidence>
<accession>A0A9W8NJV4</accession>
<protein>
    <recommendedName>
        <fullName evidence="2">Heterokaryon incompatibility domain-containing protein</fullName>
    </recommendedName>
</protein>
<comment type="caution">
    <text evidence="3">The sequence shown here is derived from an EMBL/GenBank/DDBJ whole genome shotgun (WGS) entry which is preliminary data.</text>
</comment>
<dbReference type="EMBL" id="JANPWZ010000302">
    <property type="protein sequence ID" value="KAJ3577842.1"/>
    <property type="molecule type" value="Genomic_DNA"/>
</dbReference>
<dbReference type="PANTHER" id="PTHR24148">
    <property type="entry name" value="ANKYRIN REPEAT DOMAIN-CONTAINING PROTEIN 39 HOMOLOG-RELATED"/>
    <property type="match status" value="1"/>
</dbReference>
<feature type="region of interest" description="Disordered" evidence="1">
    <location>
        <begin position="573"/>
        <end position="598"/>
    </location>
</feature>
<evidence type="ECO:0000259" key="2">
    <source>
        <dbReference type="Pfam" id="PF06985"/>
    </source>
</evidence>
<feature type="region of interest" description="Disordered" evidence="1">
    <location>
        <begin position="205"/>
        <end position="227"/>
    </location>
</feature>
<dbReference type="VEuPathDB" id="FungiDB:F4678DRAFT_451148"/>
<dbReference type="Proteomes" id="UP001148614">
    <property type="component" value="Unassembled WGS sequence"/>
</dbReference>
<dbReference type="AlphaFoldDB" id="A0A9W8NJV4"/>
<gene>
    <name evidence="3" type="ORF">NPX13_g2727</name>
</gene>
<sequence length="750" mass="84332">METSTSSIYEPLPNSTSIRILVLAPGNPDDDDLSFALITSDLDFDHKAFPDTAPAPLANIALVTGQNDGESDSHFPLHVDMQACATPGDFQWHPFQRYEALSYVWGDLDDQHQIFLGGDKAINITKNLHSALRSLRLSRGGRKLWIDALCINQSDHEEKKVQLALMKRVYQQADKVIAYLPLSAEDQTNLNELVPSIMRASMAYREHQASEQPEASDRGPDTGKLNSVSELETKTVVRDANTPMSVTLGSAFDGEQQPFLESFGLPREDSHLWDSWRRTFQLPYFRRIWIWQEMALGNNLHFWFGKGEAPADPLILAHHFLDEYGGSLNQSYCANWCASDDDNQDTLNDRIVGSGNATKMFRDRIFRVYGRRGDGFQPRLIRKLASVGTFSATDPRDLIYGLLGLASDGSTFTQHVSYAPWETKEKTFIRFASLFIDRSEGIEVLLQAGFRDGESDWPSWVPFLQVLSETSQHWDSLERPVPIDAARGPGTTSTRMHVDIENKTLSIHGTILDTVSVINKAIFETLKVTEDGVDMWRFIRTITSGLSMVFSNLSPRDPEEAFEQLFHVLAQPEKLKKKPKQTESEASEGETPSSADELNERIKQNIGALRTGFREFLSYVVALKPQIEAVRSRPDEDITQVIQAKSPVEFQAFQRAAIKNLHHRLLCITKSERIIMAPKRTKIGDKVVLFEDCDIPFILRQNGDEGEADAGAETSSSDGKVTYRLIGPAFLHLLEDEAESSEDTQEIMIM</sequence>
<dbReference type="InterPro" id="IPR010730">
    <property type="entry name" value="HET"/>
</dbReference>
<keyword evidence="4" id="KW-1185">Reference proteome</keyword>
<evidence type="ECO:0000313" key="4">
    <source>
        <dbReference type="Proteomes" id="UP001148614"/>
    </source>
</evidence>
<reference evidence="3" key="1">
    <citation type="submission" date="2022-07" db="EMBL/GenBank/DDBJ databases">
        <title>Genome Sequence of Xylaria arbuscula.</title>
        <authorList>
            <person name="Buettner E."/>
        </authorList>
    </citation>
    <scope>NUCLEOTIDE SEQUENCE</scope>
    <source>
        <strain evidence="3">VT107</strain>
    </source>
</reference>
<organism evidence="3 4">
    <name type="scientific">Xylaria arbuscula</name>
    <dbReference type="NCBI Taxonomy" id="114810"/>
    <lineage>
        <taxon>Eukaryota</taxon>
        <taxon>Fungi</taxon>
        <taxon>Dikarya</taxon>
        <taxon>Ascomycota</taxon>
        <taxon>Pezizomycotina</taxon>
        <taxon>Sordariomycetes</taxon>
        <taxon>Xylariomycetidae</taxon>
        <taxon>Xylariales</taxon>
        <taxon>Xylariaceae</taxon>
        <taxon>Xylaria</taxon>
    </lineage>
</organism>
<dbReference type="InterPro" id="IPR052895">
    <property type="entry name" value="HetReg/Transcr_Mod"/>
</dbReference>
<feature type="compositionally biased region" description="Basic and acidic residues" evidence="1">
    <location>
        <begin position="205"/>
        <end position="221"/>
    </location>
</feature>
<evidence type="ECO:0000313" key="3">
    <source>
        <dbReference type="EMBL" id="KAJ3577842.1"/>
    </source>
</evidence>
<proteinExistence type="predicted"/>
<name>A0A9W8NJV4_9PEZI</name>
<feature type="domain" description="Heterokaryon incompatibility" evidence="2">
    <location>
        <begin position="98"/>
        <end position="293"/>
    </location>
</feature>